<organism evidence="11 12">
    <name type="scientific">Pseudoduganella flava</name>
    <dbReference type="NCBI Taxonomy" id="871742"/>
    <lineage>
        <taxon>Bacteria</taxon>
        <taxon>Pseudomonadati</taxon>
        <taxon>Pseudomonadota</taxon>
        <taxon>Betaproteobacteria</taxon>
        <taxon>Burkholderiales</taxon>
        <taxon>Oxalobacteraceae</taxon>
        <taxon>Telluria group</taxon>
        <taxon>Pseudoduganella</taxon>
    </lineage>
</organism>
<dbReference type="Pfam" id="PF04413">
    <property type="entry name" value="Glycos_transf_N"/>
    <property type="match status" value="1"/>
</dbReference>
<dbReference type="InterPro" id="IPR038107">
    <property type="entry name" value="Glycos_transf_N_sf"/>
</dbReference>
<comment type="subcellular location">
    <subcellularLocation>
        <location evidence="9">Cell membrane</location>
    </subcellularLocation>
</comment>
<evidence type="ECO:0000313" key="11">
    <source>
        <dbReference type="EMBL" id="TWI48558.1"/>
    </source>
</evidence>
<comment type="function">
    <text evidence="9">Involved in lipopolysaccharide (LPS) biosynthesis. Catalyzes the transfer of 3-deoxy-D-manno-octulosonate (Kdo) residue(s) from CMP-Kdo to lipid IV(A), the tetraacyldisaccharide-1,4'-bisphosphate precursor of lipid A.</text>
</comment>
<dbReference type="AlphaFoldDB" id="A0A562PVY9"/>
<dbReference type="EC" id="2.4.99.12" evidence="2 9"/>
<dbReference type="Proteomes" id="UP000315112">
    <property type="component" value="Unassembled WGS sequence"/>
</dbReference>
<feature type="active site" description="Proton acceptor" evidence="7">
    <location>
        <position position="63"/>
    </location>
</feature>
<evidence type="ECO:0000256" key="9">
    <source>
        <dbReference type="RuleBase" id="RU365103"/>
    </source>
</evidence>
<evidence type="ECO:0000256" key="4">
    <source>
        <dbReference type="ARBA" id="ARBA00022679"/>
    </source>
</evidence>
<keyword evidence="4 9" id="KW-0808">Transferase</keyword>
<evidence type="ECO:0000313" key="12">
    <source>
        <dbReference type="Proteomes" id="UP000315112"/>
    </source>
</evidence>
<evidence type="ECO:0000256" key="7">
    <source>
        <dbReference type="PIRSR" id="PIRSR639901-1"/>
    </source>
</evidence>
<dbReference type="GO" id="GO:0009244">
    <property type="term" value="P:lipopolysaccharide core region biosynthetic process"/>
    <property type="evidence" value="ECO:0007669"/>
    <property type="project" value="UniProtKB-UniRule"/>
</dbReference>
<dbReference type="PANTHER" id="PTHR42755:SF1">
    <property type="entry name" value="3-DEOXY-D-MANNO-OCTULOSONIC ACID TRANSFERASE, MITOCHONDRIAL-RELATED"/>
    <property type="match status" value="1"/>
</dbReference>
<dbReference type="GO" id="GO:0005886">
    <property type="term" value="C:plasma membrane"/>
    <property type="evidence" value="ECO:0007669"/>
    <property type="project" value="UniProtKB-SubCell"/>
</dbReference>
<dbReference type="Gene3D" id="3.40.50.11720">
    <property type="entry name" value="3-Deoxy-D-manno-octulosonic-acid transferase, N-terminal domain"/>
    <property type="match status" value="1"/>
</dbReference>
<dbReference type="GO" id="GO:0043842">
    <property type="term" value="F:Kdo transferase activity"/>
    <property type="evidence" value="ECO:0007669"/>
    <property type="project" value="UniProtKB-EC"/>
</dbReference>
<name>A0A562PVY9_9BURK</name>
<accession>A0A562PVY9</accession>
<evidence type="ECO:0000256" key="1">
    <source>
        <dbReference type="ARBA" id="ARBA00004713"/>
    </source>
</evidence>
<evidence type="ECO:0000259" key="10">
    <source>
        <dbReference type="Pfam" id="PF04413"/>
    </source>
</evidence>
<keyword evidence="9" id="KW-0448">Lipopolysaccharide biosynthesis</keyword>
<proteinExistence type="inferred from homology"/>
<gene>
    <name evidence="11" type="ORF">IP92_01950</name>
</gene>
<dbReference type="InterPro" id="IPR039901">
    <property type="entry name" value="Kdotransferase"/>
</dbReference>
<reference evidence="11 12" key="1">
    <citation type="journal article" date="2015" name="Stand. Genomic Sci.">
        <title>Genomic Encyclopedia of Bacterial and Archaeal Type Strains, Phase III: the genomes of soil and plant-associated and newly described type strains.</title>
        <authorList>
            <person name="Whitman W.B."/>
            <person name="Woyke T."/>
            <person name="Klenk H.P."/>
            <person name="Zhou Y."/>
            <person name="Lilburn T.G."/>
            <person name="Beck B.J."/>
            <person name="De Vos P."/>
            <person name="Vandamme P."/>
            <person name="Eisen J.A."/>
            <person name="Garrity G."/>
            <person name="Hugenholtz P."/>
            <person name="Kyrpides N.C."/>
        </authorList>
    </citation>
    <scope>NUCLEOTIDE SEQUENCE [LARGE SCALE GENOMIC DNA]</scope>
    <source>
        <strain evidence="11 12">CGMCC 1.10685</strain>
    </source>
</reference>
<evidence type="ECO:0000256" key="8">
    <source>
        <dbReference type="PIRSR" id="PIRSR639901-2"/>
    </source>
</evidence>
<comment type="pathway">
    <text evidence="1 9">Bacterial outer membrane biogenesis; LPS core biosynthesis.</text>
</comment>
<dbReference type="NCBIfam" id="NF004386">
    <property type="entry name" value="PRK05749.1-2"/>
    <property type="match status" value="1"/>
</dbReference>
<dbReference type="FunFam" id="3.40.50.11720:FF:000001">
    <property type="entry name" value="3-deoxy-D-manno-octulosonic acid transferase"/>
    <property type="match status" value="1"/>
</dbReference>
<evidence type="ECO:0000256" key="5">
    <source>
        <dbReference type="ARBA" id="ARBA00031445"/>
    </source>
</evidence>
<dbReference type="SUPFAM" id="SSF53756">
    <property type="entry name" value="UDP-Glycosyltransferase/glycogen phosphorylase"/>
    <property type="match status" value="1"/>
</dbReference>
<feature type="site" description="Transition state stabilizer" evidence="8">
    <location>
        <position position="212"/>
    </location>
</feature>
<comment type="caution">
    <text evidence="11">The sequence shown here is derived from an EMBL/GenBank/DDBJ whole genome shotgun (WGS) entry which is preliminary data.</text>
</comment>
<dbReference type="UniPathway" id="UPA00958"/>
<feature type="domain" description="3-deoxy-D-manno-octulosonic-acid transferase N-terminal" evidence="10">
    <location>
        <begin position="35"/>
        <end position="215"/>
    </location>
</feature>
<dbReference type="InterPro" id="IPR007507">
    <property type="entry name" value="Glycos_transf_N"/>
</dbReference>
<dbReference type="EMBL" id="VLKW01000003">
    <property type="protein sequence ID" value="TWI48558.1"/>
    <property type="molecule type" value="Genomic_DNA"/>
</dbReference>
<sequence>MIRRLYTLLWWLALPLVLGRLWWRGRKEPGYRRFWNERLGIYGRRAANDEPLTIWVHAVSVGETRAAEPLVEALLKEYPRGRIVLTHMTPTGRATGKSLFGKHGARVVQSYLPYDTPGLVGRFIAYFQPRVCLLMETEVWPNLIESCNRHGVPVVLANARLSERSLRKAKRLGKLITDAAAGISLVAAQTQDDAARVRQLGAANVAVTGSIKFDVVVPPAALALGAQLRTQFDAGTHRPVLLCASTREGEEELILDAFQAAALPANALLLVVPRHPQRFDAVEAMARERGLTVQRRSGLAQPGAQVDAATRVVLGDSMGEMFAYYASCDVAFIGGSLLPLGGQNLIEAAALGKPVLIGQHTFNFAQVTDDAVAAGGAQRIADAADLMAQAARLLSDDIARAAMGQAGLAFANQHRGATARTLALLPPLEEA</sequence>
<protein>
    <recommendedName>
        <fullName evidence="3 9">3-deoxy-D-manno-octulosonic acid transferase</fullName>
        <shortName evidence="9">Kdo transferase</shortName>
        <ecNumber evidence="2 9">2.4.99.12</ecNumber>
    </recommendedName>
    <alternativeName>
        <fullName evidence="5 9">Lipid IV(A) 3-deoxy-D-manno-octulosonic acid transferase</fullName>
    </alternativeName>
</protein>
<evidence type="ECO:0000256" key="2">
    <source>
        <dbReference type="ARBA" id="ARBA00012621"/>
    </source>
</evidence>
<dbReference type="PANTHER" id="PTHR42755">
    <property type="entry name" value="3-DEOXY-MANNO-OCTULOSONATE CYTIDYLYLTRANSFERASE"/>
    <property type="match status" value="1"/>
</dbReference>
<dbReference type="NCBIfam" id="NF004388">
    <property type="entry name" value="PRK05749.1-4"/>
    <property type="match status" value="1"/>
</dbReference>
<feature type="site" description="Transition state stabilizer" evidence="8">
    <location>
        <position position="136"/>
    </location>
</feature>
<comment type="similarity">
    <text evidence="9">Belongs to the glycosyltransferase group 1 family.</text>
</comment>
<evidence type="ECO:0000256" key="6">
    <source>
        <dbReference type="ARBA" id="ARBA00049183"/>
    </source>
</evidence>
<comment type="catalytic activity">
    <reaction evidence="6 9">
        <text>lipid IVA (E. coli) + CMP-3-deoxy-beta-D-manno-octulosonate = alpha-Kdo-(2-&gt;6)-lipid IVA (E. coli) + CMP + H(+)</text>
        <dbReference type="Rhea" id="RHEA:28066"/>
        <dbReference type="ChEBI" id="CHEBI:15378"/>
        <dbReference type="ChEBI" id="CHEBI:58603"/>
        <dbReference type="ChEBI" id="CHEBI:60364"/>
        <dbReference type="ChEBI" id="CHEBI:60377"/>
        <dbReference type="ChEBI" id="CHEBI:85987"/>
        <dbReference type="EC" id="2.4.99.12"/>
    </reaction>
</comment>
<dbReference type="RefSeq" id="WP_371860904.1">
    <property type="nucleotide sequence ID" value="NZ_VLKW01000003.1"/>
</dbReference>
<keyword evidence="9" id="KW-0472">Membrane</keyword>
<dbReference type="Gene3D" id="3.40.50.2000">
    <property type="entry name" value="Glycogen Phosphorylase B"/>
    <property type="match status" value="1"/>
</dbReference>
<dbReference type="GO" id="GO:0009245">
    <property type="term" value="P:lipid A biosynthetic process"/>
    <property type="evidence" value="ECO:0007669"/>
    <property type="project" value="TreeGrafter"/>
</dbReference>
<evidence type="ECO:0000256" key="3">
    <source>
        <dbReference type="ARBA" id="ARBA00019077"/>
    </source>
</evidence>
<keyword evidence="9" id="KW-1003">Cell membrane</keyword>